<dbReference type="InterPro" id="IPR000276">
    <property type="entry name" value="GPCR_Rhodpsn"/>
</dbReference>
<evidence type="ECO:0000259" key="7">
    <source>
        <dbReference type="PROSITE" id="PS50262"/>
    </source>
</evidence>
<dbReference type="PANTHER" id="PTHR47023">
    <property type="entry name" value="SEX PEPTIDE RECEPTOR"/>
    <property type="match status" value="1"/>
</dbReference>
<accession>A0A9P0XG63</accession>
<feature type="domain" description="G-protein coupled receptors family 1 profile" evidence="7">
    <location>
        <begin position="94"/>
        <end position="190"/>
    </location>
</feature>
<dbReference type="InterPro" id="IPR019427">
    <property type="entry name" value="7TM_GPCR_serpentine_rcpt_Srw"/>
</dbReference>
<protein>
    <recommendedName>
        <fullName evidence="7">G-protein coupled receptors family 1 profile domain-containing protein</fullName>
    </recommendedName>
</protein>
<evidence type="ECO:0000256" key="3">
    <source>
        <dbReference type="ARBA" id="ARBA00022692"/>
    </source>
</evidence>
<comment type="similarity">
    <text evidence="2">Belongs to the G-protein coupled receptor 1 family.</text>
</comment>
<dbReference type="PROSITE" id="PS50262">
    <property type="entry name" value="G_PROTEIN_RECEP_F1_2"/>
    <property type="match status" value="1"/>
</dbReference>
<feature type="transmembrane region" description="Helical" evidence="6">
    <location>
        <begin position="164"/>
        <end position="184"/>
    </location>
</feature>
<sequence length="242" mass="28351">MGHEKGWSEYYLNNSRSNYKIEDAADFDDKSNYNYFENQTLDLEYHESNFSTDDYCSSNYSHVYLNVTCQFPVNYAEPMYGYIAPFLLATTTVANTLIVVVLSRRHMRTPTNVVLMAMALCDMFTMLFPAPWLFYMYTFGNHYKPLSPVQACHAWNYMNDVIPAMFHTASIWLTLALAVQRYIYVCHAPVARTWYVLHKTFRSKRTSYVHYKYVCAFLTPLAQRTKPGLGVRNKRTLTDRKQ</sequence>
<dbReference type="GO" id="GO:0008528">
    <property type="term" value="F:G protein-coupled peptide receptor activity"/>
    <property type="evidence" value="ECO:0007669"/>
    <property type="project" value="InterPro"/>
</dbReference>
<feature type="transmembrane region" description="Helical" evidence="6">
    <location>
        <begin position="82"/>
        <end position="102"/>
    </location>
</feature>
<feature type="transmembrane region" description="Helical" evidence="6">
    <location>
        <begin position="114"/>
        <end position="137"/>
    </location>
</feature>
<dbReference type="InterPro" id="IPR053071">
    <property type="entry name" value="GPCR1-related_rcpt"/>
</dbReference>
<dbReference type="PANTHER" id="PTHR47023:SF1">
    <property type="entry name" value="SEX PEPTIDE RECEPTOR"/>
    <property type="match status" value="1"/>
</dbReference>
<dbReference type="InterPro" id="IPR017452">
    <property type="entry name" value="GPCR_Rhodpsn_7TM"/>
</dbReference>
<evidence type="ECO:0000256" key="2">
    <source>
        <dbReference type="ARBA" id="ARBA00010663"/>
    </source>
</evidence>
<evidence type="ECO:0000313" key="8">
    <source>
        <dbReference type="EMBL" id="CAH4037499.1"/>
    </source>
</evidence>
<name>A0A9P0XG63_PIEBR</name>
<dbReference type="PRINTS" id="PR00237">
    <property type="entry name" value="GPCRRHODOPSN"/>
</dbReference>
<dbReference type="Pfam" id="PF10324">
    <property type="entry name" value="7TM_GPCR_Srw"/>
    <property type="match status" value="1"/>
</dbReference>
<gene>
    <name evidence="8" type="ORF">PIBRA_LOCUS13165</name>
</gene>
<comment type="caution">
    <text evidence="8">The sequence shown here is derived from an EMBL/GenBank/DDBJ whole genome shotgun (WGS) entry which is preliminary data.</text>
</comment>
<evidence type="ECO:0000256" key="6">
    <source>
        <dbReference type="SAM" id="Phobius"/>
    </source>
</evidence>
<reference evidence="8" key="1">
    <citation type="submission" date="2022-05" db="EMBL/GenBank/DDBJ databases">
        <authorList>
            <person name="Okamura Y."/>
        </authorList>
    </citation>
    <scope>NUCLEOTIDE SEQUENCE</scope>
</reference>
<dbReference type="SUPFAM" id="SSF81321">
    <property type="entry name" value="Family A G protein-coupled receptor-like"/>
    <property type="match status" value="1"/>
</dbReference>
<comment type="subcellular location">
    <subcellularLocation>
        <location evidence="1">Membrane</location>
    </subcellularLocation>
</comment>
<dbReference type="AlphaFoldDB" id="A0A9P0XG63"/>
<keyword evidence="5 6" id="KW-0472">Membrane</keyword>
<keyword evidence="9" id="KW-1185">Reference proteome</keyword>
<organism evidence="8 9">
    <name type="scientific">Pieris brassicae</name>
    <name type="common">White butterfly</name>
    <name type="synonym">Large white butterfly</name>
    <dbReference type="NCBI Taxonomy" id="7116"/>
    <lineage>
        <taxon>Eukaryota</taxon>
        <taxon>Metazoa</taxon>
        <taxon>Ecdysozoa</taxon>
        <taxon>Arthropoda</taxon>
        <taxon>Hexapoda</taxon>
        <taxon>Insecta</taxon>
        <taxon>Pterygota</taxon>
        <taxon>Neoptera</taxon>
        <taxon>Endopterygota</taxon>
        <taxon>Lepidoptera</taxon>
        <taxon>Glossata</taxon>
        <taxon>Ditrysia</taxon>
        <taxon>Papilionoidea</taxon>
        <taxon>Pieridae</taxon>
        <taxon>Pierinae</taxon>
        <taxon>Pieris</taxon>
    </lineage>
</organism>
<keyword evidence="4 6" id="KW-1133">Transmembrane helix</keyword>
<dbReference type="Gene3D" id="1.20.1070.10">
    <property type="entry name" value="Rhodopsin 7-helix transmembrane proteins"/>
    <property type="match status" value="1"/>
</dbReference>
<dbReference type="EMBL" id="CALOZG010000085">
    <property type="protein sequence ID" value="CAH4037499.1"/>
    <property type="molecule type" value="Genomic_DNA"/>
</dbReference>
<evidence type="ECO:0000256" key="1">
    <source>
        <dbReference type="ARBA" id="ARBA00004370"/>
    </source>
</evidence>
<evidence type="ECO:0000256" key="5">
    <source>
        <dbReference type="ARBA" id="ARBA00023136"/>
    </source>
</evidence>
<proteinExistence type="inferred from homology"/>
<dbReference type="GO" id="GO:0016020">
    <property type="term" value="C:membrane"/>
    <property type="evidence" value="ECO:0007669"/>
    <property type="project" value="UniProtKB-SubCell"/>
</dbReference>
<dbReference type="Proteomes" id="UP001152562">
    <property type="component" value="Unassembled WGS sequence"/>
</dbReference>
<evidence type="ECO:0000313" key="9">
    <source>
        <dbReference type="Proteomes" id="UP001152562"/>
    </source>
</evidence>
<keyword evidence="3 6" id="KW-0812">Transmembrane</keyword>
<evidence type="ECO:0000256" key="4">
    <source>
        <dbReference type="ARBA" id="ARBA00022989"/>
    </source>
</evidence>